<dbReference type="GO" id="GO:0005886">
    <property type="term" value="C:plasma membrane"/>
    <property type="evidence" value="ECO:0007669"/>
    <property type="project" value="UniProtKB-SubCell"/>
</dbReference>
<evidence type="ECO:0000256" key="5">
    <source>
        <dbReference type="SAM" id="Phobius"/>
    </source>
</evidence>
<name>A0A1M7M1S9_9GAMM</name>
<evidence type="ECO:0000256" key="4">
    <source>
        <dbReference type="ARBA" id="ARBA00023136"/>
    </source>
</evidence>
<keyword evidence="7" id="KW-0547">Nucleotide-binding</keyword>
<accession>A0A1M7M1S9</accession>
<dbReference type="RefSeq" id="WP_159438911.1">
    <property type="nucleotide sequence ID" value="NZ_BJXU01000157.1"/>
</dbReference>
<proteinExistence type="predicted"/>
<evidence type="ECO:0000313" key="8">
    <source>
        <dbReference type="Proteomes" id="UP000184123"/>
    </source>
</evidence>
<dbReference type="AlphaFoldDB" id="A0A1M7M1S9"/>
<feature type="transmembrane region" description="Helical" evidence="5">
    <location>
        <begin position="51"/>
        <end position="70"/>
    </location>
</feature>
<dbReference type="GO" id="GO:0140359">
    <property type="term" value="F:ABC-type transporter activity"/>
    <property type="evidence" value="ECO:0007669"/>
    <property type="project" value="InterPro"/>
</dbReference>
<feature type="transmembrane region" description="Helical" evidence="5">
    <location>
        <begin position="12"/>
        <end position="31"/>
    </location>
</feature>
<feature type="domain" description="ABC transmembrane type-1" evidence="6">
    <location>
        <begin position="17"/>
        <end position="292"/>
    </location>
</feature>
<organism evidence="7 8">
    <name type="scientific">Halomonas cupida</name>
    <dbReference type="NCBI Taxonomy" id="44933"/>
    <lineage>
        <taxon>Bacteria</taxon>
        <taxon>Pseudomonadati</taxon>
        <taxon>Pseudomonadota</taxon>
        <taxon>Gammaproteobacteria</taxon>
        <taxon>Oceanospirillales</taxon>
        <taxon>Halomonadaceae</taxon>
        <taxon>Halomonas</taxon>
    </lineage>
</organism>
<dbReference type="InterPro" id="IPR036640">
    <property type="entry name" value="ABC1_TM_sf"/>
</dbReference>
<dbReference type="PANTHER" id="PTHR24221">
    <property type="entry name" value="ATP-BINDING CASSETTE SUB-FAMILY B"/>
    <property type="match status" value="1"/>
</dbReference>
<keyword evidence="4 5" id="KW-0472">Membrane</keyword>
<dbReference type="OrthoDB" id="9776369at2"/>
<feature type="transmembrane region" description="Helical" evidence="5">
    <location>
        <begin position="155"/>
        <end position="176"/>
    </location>
</feature>
<gene>
    <name evidence="7" type="ORF">SAMN05660971_04044</name>
</gene>
<keyword evidence="7" id="KW-0067">ATP-binding</keyword>
<evidence type="ECO:0000313" key="7">
    <source>
        <dbReference type="EMBL" id="SHM84610.1"/>
    </source>
</evidence>
<dbReference type="Gene3D" id="1.20.1560.10">
    <property type="entry name" value="ABC transporter type 1, transmembrane domain"/>
    <property type="match status" value="1"/>
</dbReference>
<feature type="transmembrane region" description="Helical" evidence="5">
    <location>
        <begin position="261"/>
        <end position="280"/>
    </location>
</feature>
<keyword evidence="2 5" id="KW-0812">Transmembrane</keyword>
<dbReference type="GO" id="GO:0005524">
    <property type="term" value="F:ATP binding"/>
    <property type="evidence" value="ECO:0007669"/>
    <property type="project" value="UniProtKB-KW"/>
</dbReference>
<comment type="subcellular location">
    <subcellularLocation>
        <location evidence="1">Cell membrane</location>
        <topology evidence="1">Multi-pass membrane protein</topology>
    </subcellularLocation>
</comment>
<dbReference type="GO" id="GO:0034040">
    <property type="term" value="F:ATPase-coupled lipid transmembrane transporter activity"/>
    <property type="evidence" value="ECO:0007669"/>
    <property type="project" value="TreeGrafter"/>
</dbReference>
<dbReference type="EMBL" id="FRCA01000015">
    <property type="protein sequence ID" value="SHM84610.1"/>
    <property type="molecule type" value="Genomic_DNA"/>
</dbReference>
<sequence length="532" mass="57132">MSLPTISGGRRGVDMYLVAGMGVIQAVLMIVNAFATRDLFIALHSARDLPMAALLTLVLATPAIAALQAFSRVRAEAIGQSYSLELRQRLFEAIAGMPTEQRDDRRLGGLSLRFVGDLSAARGWVGLGITRLLSGIIVLPMAGVCLWWLNPTLALTGGAPILLAVVLSLGLGSALNHLHRSLRRRRAGVAIAAMERIGIARELALMNRLPRELGSLERKGAQSAADAVRRVRRVALLRALPSASLGISAAAMLWATAQYDIAVAEAAAALSVLAVLVLPLKEFVGVWDRYNGWCIARDKCRRLMEQAGPVPRPRRQRHAVGIDLDNVSIGGLFLNLTIRPGQCVRIAARDSDQAGLLLEAMALRRRCDAGTIRYGTGGELPMVAYVCDSPTILRGSLRRALTLAAAVRPVDERLKELAADCGLGDLLERVGGLEGRLAEQGRNLLPGERLRLAVAQALTARPDIIVVNSQLWPSLADGGTLLKRLVESGATLVHALPEAVDAGNSHLLVIQALDREWQVQPPREDISGTDTR</sequence>
<protein>
    <submittedName>
        <fullName evidence="7">ATP-binding cassette, subfamily B</fullName>
    </submittedName>
</protein>
<dbReference type="STRING" id="44933.SAMN05660971_04044"/>
<reference evidence="7 8" key="1">
    <citation type="submission" date="2016-11" db="EMBL/GenBank/DDBJ databases">
        <authorList>
            <person name="Jaros S."/>
            <person name="Januszkiewicz K."/>
            <person name="Wedrychowicz H."/>
        </authorList>
    </citation>
    <scope>NUCLEOTIDE SEQUENCE [LARGE SCALE GENOMIC DNA]</scope>
    <source>
        <strain evidence="7 8">DSM 4740</strain>
    </source>
</reference>
<evidence type="ECO:0000256" key="1">
    <source>
        <dbReference type="ARBA" id="ARBA00004651"/>
    </source>
</evidence>
<evidence type="ECO:0000256" key="2">
    <source>
        <dbReference type="ARBA" id="ARBA00022692"/>
    </source>
</evidence>
<feature type="transmembrane region" description="Helical" evidence="5">
    <location>
        <begin position="235"/>
        <end position="255"/>
    </location>
</feature>
<dbReference type="Gene3D" id="3.40.50.300">
    <property type="entry name" value="P-loop containing nucleotide triphosphate hydrolases"/>
    <property type="match status" value="1"/>
</dbReference>
<dbReference type="Pfam" id="PF00664">
    <property type="entry name" value="ABC_membrane"/>
    <property type="match status" value="1"/>
</dbReference>
<dbReference type="InterPro" id="IPR011527">
    <property type="entry name" value="ABC1_TM_dom"/>
</dbReference>
<dbReference type="PANTHER" id="PTHR24221:SF654">
    <property type="entry name" value="ATP-BINDING CASSETTE SUB-FAMILY B MEMBER 6"/>
    <property type="match status" value="1"/>
</dbReference>
<evidence type="ECO:0000256" key="3">
    <source>
        <dbReference type="ARBA" id="ARBA00022989"/>
    </source>
</evidence>
<dbReference type="InterPro" id="IPR039421">
    <property type="entry name" value="Type_1_exporter"/>
</dbReference>
<dbReference type="Proteomes" id="UP000184123">
    <property type="component" value="Unassembled WGS sequence"/>
</dbReference>
<dbReference type="SUPFAM" id="SSF52540">
    <property type="entry name" value="P-loop containing nucleoside triphosphate hydrolases"/>
    <property type="match status" value="1"/>
</dbReference>
<feature type="transmembrane region" description="Helical" evidence="5">
    <location>
        <begin position="132"/>
        <end position="149"/>
    </location>
</feature>
<dbReference type="InterPro" id="IPR027417">
    <property type="entry name" value="P-loop_NTPase"/>
</dbReference>
<dbReference type="SUPFAM" id="SSF90123">
    <property type="entry name" value="ABC transporter transmembrane region"/>
    <property type="match status" value="1"/>
</dbReference>
<evidence type="ECO:0000259" key="6">
    <source>
        <dbReference type="PROSITE" id="PS50929"/>
    </source>
</evidence>
<dbReference type="PROSITE" id="PS50929">
    <property type="entry name" value="ABC_TM1F"/>
    <property type="match status" value="1"/>
</dbReference>
<keyword evidence="3 5" id="KW-1133">Transmembrane helix</keyword>